<sequence>MPSKIFTYVEDGLSYTVTVTESVDDQGNPTFHADITVDEGAMDLNAIYFGDDTFAGDSAGLKGPLNMNGAGAQLDGESVQWDDAVKLSDPGLRSDGTDKDTYLTAGETFRVENLDITSLDDIDIFGVRATSTTTESGSIKGVSGEEPEDPVDPDEPTYDKVFFGSFDDTNDMPESGTFLFAEGPEIDERVLPEGTEPTFANYLSYYETELGGNVKTIEGVAFYQFDAENTPQEVFRIEAGEDGFADSEELLAAYDAALDAMEAEGTSLDGMDLMAALSLPEEDDDGDADEVEEDAEDAELV</sequence>
<organism evidence="2 3">
    <name type="scientific">Citreimonas salinaria</name>
    <dbReference type="NCBI Taxonomy" id="321339"/>
    <lineage>
        <taxon>Bacteria</taxon>
        <taxon>Pseudomonadati</taxon>
        <taxon>Pseudomonadota</taxon>
        <taxon>Alphaproteobacteria</taxon>
        <taxon>Rhodobacterales</taxon>
        <taxon>Roseobacteraceae</taxon>
        <taxon>Citreimonas</taxon>
    </lineage>
</organism>
<keyword evidence="3" id="KW-1185">Reference proteome</keyword>
<evidence type="ECO:0000256" key="1">
    <source>
        <dbReference type="SAM" id="MobiDB-lite"/>
    </source>
</evidence>
<proteinExistence type="predicted"/>
<feature type="compositionally biased region" description="Acidic residues" evidence="1">
    <location>
        <begin position="280"/>
        <end position="301"/>
    </location>
</feature>
<feature type="compositionally biased region" description="Acidic residues" evidence="1">
    <location>
        <begin position="145"/>
        <end position="154"/>
    </location>
</feature>
<dbReference type="RefSeq" id="WP_089880398.1">
    <property type="nucleotide sequence ID" value="NZ_FNPF01000003.1"/>
</dbReference>
<dbReference type="Proteomes" id="UP000199286">
    <property type="component" value="Unassembled WGS sequence"/>
</dbReference>
<feature type="region of interest" description="Disordered" evidence="1">
    <location>
        <begin position="278"/>
        <end position="301"/>
    </location>
</feature>
<evidence type="ECO:0000313" key="3">
    <source>
        <dbReference type="Proteomes" id="UP000199286"/>
    </source>
</evidence>
<reference evidence="2 3" key="1">
    <citation type="submission" date="2016-10" db="EMBL/GenBank/DDBJ databases">
        <authorList>
            <person name="de Groot N.N."/>
        </authorList>
    </citation>
    <scope>NUCLEOTIDE SEQUENCE [LARGE SCALE GENOMIC DNA]</scope>
    <source>
        <strain evidence="2 3">DSM 26880</strain>
    </source>
</reference>
<accession>A0A1H3H6F2</accession>
<dbReference type="AlphaFoldDB" id="A0A1H3H6F2"/>
<dbReference type="OrthoDB" id="7841616at2"/>
<feature type="region of interest" description="Disordered" evidence="1">
    <location>
        <begin position="134"/>
        <end position="154"/>
    </location>
</feature>
<evidence type="ECO:0000313" key="2">
    <source>
        <dbReference type="EMBL" id="SDY10488.1"/>
    </source>
</evidence>
<gene>
    <name evidence="2" type="ORF">SAMN05444340_103231</name>
</gene>
<protein>
    <submittedName>
        <fullName evidence="2">Uncharacterized protein</fullName>
    </submittedName>
</protein>
<dbReference type="EMBL" id="FNPF01000003">
    <property type="protein sequence ID" value="SDY10488.1"/>
    <property type="molecule type" value="Genomic_DNA"/>
</dbReference>
<dbReference type="STRING" id="321339.SAMN05444340_103231"/>
<name>A0A1H3H6F2_9RHOB</name>